<dbReference type="InterPro" id="IPR015422">
    <property type="entry name" value="PyrdxlP-dep_Trfase_small"/>
</dbReference>
<dbReference type="EMBL" id="DVNI01000115">
    <property type="protein sequence ID" value="HIU64737.1"/>
    <property type="molecule type" value="Genomic_DNA"/>
</dbReference>
<dbReference type="PANTHER" id="PTHR30244">
    <property type="entry name" value="TRANSAMINASE"/>
    <property type="match status" value="1"/>
</dbReference>
<reference evidence="4" key="2">
    <citation type="journal article" date="2021" name="PeerJ">
        <title>Extensive microbial diversity within the chicken gut microbiome revealed by metagenomics and culture.</title>
        <authorList>
            <person name="Gilroy R."/>
            <person name="Ravi A."/>
            <person name="Getino M."/>
            <person name="Pursley I."/>
            <person name="Horton D.L."/>
            <person name="Alikhan N.F."/>
            <person name="Baker D."/>
            <person name="Gharbi K."/>
            <person name="Hall N."/>
            <person name="Watson M."/>
            <person name="Adriaenssens E.M."/>
            <person name="Foster-Nyarko E."/>
            <person name="Jarju S."/>
            <person name="Secka A."/>
            <person name="Antonio M."/>
            <person name="Oren A."/>
            <person name="Chaudhuri R.R."/>
            <person name="La Ragione R."/>
            <person name="Hildebrand F."/>
            <person name="Pallen M.J."/>
        </authorList>
    </citation>
    <scope>NUCLEOTIDE SEQUENCE</scope>
    <source>
        <strain evidence="4">CHK160-1198</strain>
    </source>
</reference>
<dbReference type="CDD" id="cd00616">
    <property type="entry name" value="AHBA_syn"/>
    <property type="match status" value="1"/>
</dbReference>
<name>A0A9D1MR93_9FIRM</name>
<dbReference type="GO" id="GO:0030170">
    <property type="term" value="F:pyridoxal phosphate binding"/>
    <property type="evidence" value="ECO:0007669"/>
    <property type="project" value="TreeGrafter"/>
</dbReference>
<dbReference type="InterPro" id="IPR015424">
    <property type="entry name" value="PyrdxlP-dep_Trfase"/>
</dbReference>
<keyword evidence="4" id="KW-0808">Transferase</keyword>
<evidence type="ECO:0000256" key="2">
    <source>
        <dbReference type="PIRSR" id="PIRSR000390-2"/>
    </source>
</evidence>
<evidence type="ECO:0000313" key="4">
    <source>
        <dbReference type="EMBL" id="HIU64737.1"/>
    </source>
</evidence>
<dbReference type="AlphaFoldDB" id="A0A9D1MR93"/>
<protein>
    <submittedName>
        <fullName evidence="4">Aminotransferase class I/II-fold pyridoxal phosphate-dependent enzyme</fullName>
    </submittedName>
</protein>
<evidence type="ECO:0000256" key="3">
    <source>
        <dbReference type="RuleBase" id="RU004508"/>
    </source>
</evidence>
<evidence type="ECO:0000313" key="5">
    <source>
        <dbReference type="Proteomes" id="UP000824099"/>
    </source>
</evidence>
<evidence type="ECO:0000256" key="1">
    <source>
        <dbReference type="PIRSR" id="PIRSR000390-1"/>
    </source>
</evidence>
<dbReference type="GO" id="GO:0008483">
    <property type="term" value="F:transaminase activity"/>
    <property type="evidence" value="ECO:0007669"/>
    <property type="project" value="UniProtKB-KW"/>
</dbReference>
<comment type="similarity">
    <text evidence="3">Belongs to the DegT/DnrJ/EryC1 family.</text>
</comment>
<accession>A0A9D1MR93</accession>
<dbReference type="Gene3D" id="3.90.1150.10">
    <property type="entry name" value="Aspartate Aminotransferase, domain 1"/>
    <property type="match status" value="1"/>
</dbReference>
<dbReference type="Proteomes" id="UP000824099">
    <property type="component" value="Unassembled WGS sequence"/>
</dbReference>
<sequence>MENDSTAKFTPFIEKVWLSTPTMHGEELQYITEAYDTNWMSTVGKNIDEVESLTCEKVGCKYAVALASGTSALHMAVKLAGVSHGDKVFCSDMTFSATVNPVKYEGGEPIFIDTEYDTWNMDPEALEKAFELYPEVKVVVIAHLYGTPGKIDEIKAICSKHNAVIIEDAAESLGALYKGQQTGTFGDYNCISFNGNKIITGSSGGMLLTDDLESANKVRKWSTQSRENAPWYQHEDVGYNYRMSNVVAGVVRGQYPHLEEHIAQKKAIYKRYKEGFKDLPVMMNPFDKENSEPNYWLSCLIIDPDAMCKQIRGEQEALYISENGKSCPTEILETLTSYNAEGRPIWKPMHMQPIFRMNGFVTREGNGRSKTNAYIKGGSLGQDGKPLDVGMDIFQRGLCLPSDNKMTPEQQDKIIEIIKSCFE</sequence>
<keyword evidence="2 3" id="KW-0663">Pyridoxal phosphate</keyword>
<dbReference type="InterPro" id="IPR015421">
    <property type="entry name" value="PyrdxlP-dep_Trfase_major"/>
</dbReference>
<keyword evidence="4" id="KW-0032">Aminotransferase</keyword>
<comment type="caution">
    <text evidence="4">The sequence shown here is derived from an EMBL/GenBank/DDBJ whole genome shotgun (WGS) entry which is preliminary data.</text>
</comment>
<organism evidence="4 5">
    <name type="scientific">Candidatus Avacidaminococcus intestinavium</name>
    <dbReference type="NCBI Taxonomy" id="2840684"/>
    <lineage>
        <taxon>Bacteria</taxon>
        <taxon>Bacillati</taxon>
        <taxon>Bacillota</taxon>
        <taxon>Negativicutes</taxon>
        <taxon>Acidaminococcales</taxon>
        <taxon>Acidaminococcaceae</taxon>
        <taxon>Acidaminococcaceae incertae sedis</taxon>
        <taxon>Candidatus Avacidaminococcus</taxon>
    </lineage>
</organism>
<reference evidence="4" key="1">
    <citation type="submission" date="2020-10" db="EMBL/GenBank/DDBJ databases">
        <authorList>
            <person name="Gilroy R."/>
        </authorList>
    </citation>
    <scope>NUCLEOTIDE SEQUENCE</scope>
    <source>
        <strain evidence="4">CHK160-1198</strain>
    </source>
</reference>
<feature type="active site" description="Proton acceptor" evidence="1">
    <location>
        <position position="197"/>
    </location>
</feature>
<dbReference type="PANTHER" id="PTHR30244:SF34">
    <property type="entry name" value="DTDP-4-AMINO-4,6-DIDEOXYGALACTOSE TRANSAMINASE"/>
    <property type="match status" value="1"/>
</dbReference>
<dbReference type="PIRSF" id="PIRSF000390">
    <property type="entry name" value="PLP_StrS"/>
    <property type="match status" value="1"/>
</dbReference>
<dbReference type="GO" id="GO:0000271">
    <property type="term" value="P:polysaccharide biosynthetic process"/>
    <property type="evidence" value="ECO:0007669"/>
    <property type="project" value="TreeGrafter"/>
</dbReference>
<dbReference type="SUPFAM" id="SSF53383">
    <property type="entry name" value="PLP-dependent transferases"/>
    <property type="match status" value="1"/>
</dbReference>
<dbReference type="Pfam" id="PF01041">
    <property type="entry name" value="DegT_DnrJ_EryC1"/>
    <property type="match status" value="1"/>
</dbReference>
<feature type="modified residue" description="N6-(pyridoxal phosphate)lysine" evidence="2">
    <location>
        <position position="197"/>
    </location>
</feature>
<dbReference type="Gene3D" id="3.40.640.10">
    <property type="entry name" value="Type I PLP-dependent aspartate aminotransferase-like (Major domain)"/>
    <property type="match status" value="1"/>
</dbReference>
<proteinExistence type="inferred from homology"/>
<gene>
    <name evidence="4" type="ORF">IAB06_06870</name>
</gene>
<dbReference type="InterPro" id="IPR000653">
    <property type="entry name" value="DegT/StrS_aminotransferase"/>
</dbReference>